<evidence type="ECO:0000313" key="2">
    <source>
        <dbReference type="EMBL" id="QDZ07358.1"/>
    </source>
</evidence>
<name>A0A5B8LGE8_9SPHN</name>
<evidence type="ECO:0000313" key="3">
    <source>
        <dbReference type="Proteomes" id="UP000315673"/>
    </source>
</evidence>
<evidence type="ECO:0000256" key="1">
    <source>
        <dbReference type="SAM" id="Phobius"/>
    </source>
</evidence>
<gene>
    <name evidence="2" type="ORF">FPZ24_07590</name>
</gene>
<organism evidence="2 3">
    <name type="scientific">Sphingomonas panacisoli</name>
    <dbReference type="NCBI Taxonomy" id="1813879"/>
    <lineage>
        <taxon>Bacteria</taxon>
        <taxon>Pseudomonadati</taxon>
        <taxon>Pseudomonadota</taxon>
        <taxon>Alphaproteobacteria</taxon>
        <taxon>Sphingomonadales</taxon>
        <taxon>Sphingomonadaceae</taxon>
        <taxon>Sphingomonas</taxon>
    </lineage>
</organism>
<reference evidence="2 3" key="1">
    <citation type="submission" date="2019-07" db="EMBL/GenBank/DDBJ databases">
        <title>Full genome sequence of Sphingomonas sp. 4R-6-7(HKS19).</title>
        <authorList>
            <person name="Im W.-T."/>
        </authorList>
    </citation>
    <scope>NUCLEOTIDE SEQUENCE [LARGE SCALE GENOMIC DNA]</scope>
    <source>
        <strain evidence="2 3">HKS19</strain>
    </source>
</reference>
<accession>A0A5B8LGE8</accession>
<keyword evidence="1" id="KW-1133">Transmembrane helix</keyword>
<proteinExistence type="predicted"/>
<keyword evidence="3" id="KW-1185">Reference proteome</keyword>
<dbReference type="AlphaFoldDB" id="A0A5B8LGE8"/>
<protein>
    <submittedName>
        <fullName evidence="2">Flp family type IVb pilin</fullName>
    </submittedName>
</protein>
<keyword evidence="1" id="KW-0472">Membrane</keyword>
<dbReference type="Proteomes" id="UP000315673">
    <property type="component" value="Chromosome"/>
</dbReference>
<keyword evidence="1" id="KW-0812">Transmembrane</keyword>
<feature type="transmembrane region" description="Helical" evidence="1">
    <location>
        <begin position="21"/>
        <end position="44"/>
    </location>
</feature>
<dbReference type="RefSeq" id="WP_146570721.1">
    <property type="nucleotide sequence ID" value="NZ_CP042306.1"/>
</dbReference>
<dbReference type="OrthoDB" id="5325135at2"/>
<dbReference type="EMBL" id="CP042306">
    <property type="protein sequence ID" value="QDZ07358.1"/>
    <property type="molecule type" value="Genomic_DNA"/>
</dbReference>
<sequence>MMMHLLRRLAECRKAATAVEYGLILALIVLTMFGALQLTAGATIDLWNNVSTKVQNAR</sequence>
<dbReference type="KEGG" id="spai:FPZ24_07590"/>